<feature type="region of interest" description="Disordered" evidence="1">
    <location>
        <begin position="1"/>
        <end position="29"/>
    </location>
</feature>
<feature type="domain" description="DUF3741" evidence="2">
    <location>
        <begin position="189"/>
        <end position="230"/>
    </location>
</feature>
<evidence type="ECO:0008006" key="7">
    <source>
        <dbReference type="Google" id="ProtNLM"/>
    </source>
</evidence>
<dbReference type="Pfam" id="PF14309">
    <property type="entry name" value="DUF4378"/>
    <property type="match status" value="1"/>
</dbReference>
<feature type="domain" description="DUF4378" evidence="3">
    <location>
        <begin position="864"/>
        <end position="1013"/>
    </location>
</feature>
<accession>A0A8J5SKE9</accession>
<dbReference type="Pfam" id="PF12552">
    <property type="entry name" value="DUF3741"/>
    <property type="match status" value="1"/>
</dbReference>
<feature type="compositionally biased region" description="Basic and acidic residues" evidence="1">
    <location>
        <begin position="126"/>
        <end position="143"/>
    </location>
</feature>
<dbReference type="PANTHER" id="PTHR46836:SF8">
    <property type="entry name" value="AFADIN"/>
    <property type="match status" value="1"/>
</dbReference>
<reference evidence="5" key="2">
    <citation type="submission" date="2021-02" db="EMBL/GenBank/DDBJ databases">
        <authorList>
            <person name="Kimball J.A."/>
            <person name="Haas M.W."/>
            <person name="Macchietto M."/>
            <person name="Kono T."/>
            <person name="Duquette J."/>
            <person name="Shao M."/>
        </authorList>
    </citation>
    <scope>NUCLEOTIDE SEQUENCE</scope>
    <source>
        <tissue evidence="5">Fresh leaf tissue</tissue>
    </source>
</reference>
<name>A0A8J5SKE9_ZIZPA</name>
<feature type="domain" description="DUF3741" evidence="4">
    <location>
        <begin position="89"/>
        <end position="104"/>
    </location>
</feature>
<feature type="compositionally biased region" description="Polar residues" evidence="1">
    <location>
        <begin position="538"/>
        <end position="567"/>
    </location>
</feature>
<evidence type="ECO:0000256" key="1">
    <source>
        <dbReference type="SAM" id="MobiDB-lite"/>
    </source>
</evidence>
<feature type="compositionally biased region" description="Basic and acidic residues" evidence="1">
    <location>
        <begin position="527"/>
        <end position="536"/>
    </location>
</feature>
<keyword evidence="6" id="KW-1185">Reference proteome</keyword>
<proteinExistence type="predicted"/>
<evidence type="ECO:0000313" key="6">
    <source>
        <dbReference type="Proteomes" id="UP000729402"/>
    </source>
</evidence>
<comment type="caution">
    <text evidence="5">The sequence shown here is derived from an EMBL/GenBank/DDBJ whole genome shotgun (WGS) entry which is preliminary data.</text>
</comment>
<gene>
    <name evidence="5" type="ORF">GUJ93_ZPchr0006g46418</name>
</gene>
<dbReference type="InterPro" id="IPR025486">
    <property type="entry name" value="DUF4378"/>
</dbReference>
<feature type="compositionally biased region" description="Basic and acidic residues" evidence="1">
    <location>
        <begin position="12"/>
        <end position="23"/>
    </location>
</feature>
<dbReference type="AlphaFoldDB" id="A0A8J5SKE9"/>
<feature type="region of interest" description="Disordered" evidence="1">
    <location>
        <begin position="521"/>
        <end position="589"/>
    </location>
</feature>
<dbReference type="InterPro" id="IPR032795">
    <property type="entry name" value="DUF3741-assoc"/>
</dbReference>
<organism evidence="5 6">
    <name type="scientific">Zizania palustris</name>
    <name type="common">Northern wild rice</name>
    <dbReference type="NCBI Taxonomy" id="103762"/>
    <lineage>
        <taxon>Eukaryota</taxon>
        <taxon>Viridiplantae</taxon>
        <taxon>Streptophyta</taxon>
        <taxon>Embryophyta</taxon>
        <taxon>Tracheophyta</taxon>
        <taxon>Spermatophyta</taxon>
        <taxon>Magnoliopsida</taxon>
        <taxon>Liliopsida</taxon>
        <taxon>Poales</taxon>
        <taxon>Poaceae</taxon>
        <taxon>BOP clade</taxon>
        <taxon>Oryzoideae</taxon>
        <taxon>Oryzeae</taxon>
        <taxon>Zizaniinae</taxon>
        <taxon>Zizania</taxon>
    </lineage>
</organism>
<dbReference type="InterPro" id="IPR022212">
    <property type="entry name" value="DUF3741"/>
</dbReference>
<evidence type="ECO:0000259" key="3">
    <source>
        <dbReference type="Pfam" id="PF14309"/>
    </source>
</evidence>
<feature type="compositionally biased region" description="Polar residues" evidence="1">
    <location>
        <begin position="759"/>
        <end position="777"/>
    </location>
</feature>
<protein>
    <recommendedName>
        <fullName evidence="7">DUF4378 domain-containing protein</fullName>
    </recommendedName>
</protein>
<feature type="region of interest" description="Disordered" evidence="1">
    <location>
        <begin position="729"/>
        <end position="794"/>
    </location>
</feature>
<dbReference type="Pfam" id="PF14383">
    <property type="entry name" value="VARLMGL"/>
    <property type="match status" value="1"/>
</dbReference>
<evidence type="ECO:0000259" key="4">
    <source>
        <dbReference type="Pfam" id="PF14383"/>
    </source>
</evidence>
<evidence type="ECO:0000313" key="5">
    <source>
        <dbReference type="EMBL" id="KAG8074488.1"/>
    </source>
</evidence>
<dbReference type="Proteomes" id="UP000729402">
    <property type="component" value="Unassembled WGS sequence"/>
</dbReference>
<feature type="region of interest" description="Disordered" evidence="1">
    <location>
        <begin position="114"/>
        <end position="143"/>
    </location>
</feature>
<dbReference type="EMBL" id="JAAALK010000283">
    <property type="protein sequence ID" value="KAG8074488.1"/>
    <property type="molecule type" value="Genomic_DNA"/>
</dbReference>
<dbReference type="PANTHER" id="PTHR46836">
    <property type="entry name" value="AFADIN"/>
    <property type="match status" value="1"/>
</dbReference>
<dbReference type="OrthoDB" id="1925259at2759"/>
<reference evidence="5" key="1">
    <citation type="journal article" date="2021" name="bioRxiv">
        <title>Whole Genome Assembly and Annotation of Northern Wild Rice, Zizania palustris L., Supports a Whole Genome Duplication in the Zizania Genus.</title>
        <authorList>
            <person name="Haas M."/>
            <person name="Kono T."/>
            <person name="Macchietto M."/>
            <person name="Millas R."/>
            <person name="McGilp L."/>
            <person name="Shao M."/>
            <person name="Duquette J."/>
            <person name="Hirsch C.N."/>
            <person name="Kimball J."/>
        </authorList>
    </citation>
    <scope>NUCLEOTIDE SEQUENCE</scope>
    <source>
        <tissue evidence="5">Fresh leaf tissue</tissue>
    </source>
</reference>
<feature type="region of interest" description="Disordered" evidence="1">
    <location>
        <begin position="282"/>
        <end position="321"/>
    </location>
</feature>
<evidence type="ECO:0000259" key="2">
    <source>
        <dbReference type="Pfam" id="PF12552"/>
    </source>
</evidence>
<sequence>MASIGRGRSRRRGEGDGLLERNAADSTVSAVVDHRGSVLRKQASNPGILSDSMLSVENWRSKSKKASGIPMKTLIDEEISKDVNASHTSPGVVGRLMGLDSLPSLGAYNQQRYTQNHGEKSSPCSSHDKYGFSKDVPHRRSTDEMPEVKDVFEVMEATRMKIHRSPRSKSGNATARLGKNGSPDLDYIRQKFMDAKRLSTIESLQMSEEFNETLDALVSNKDLLLEFLQKLDPIVRRDLHDHNSPSSTANCITILKPSRRNQFTDTSNIYSQDKGGESYYKQKGVEHSQSKPYAKLPSQSPKEESGSLRQKLSRSSHQEISDKRVCPTRIVVLKPNLDKAEDSEGVFALRDEPTHFDFRRHKPCRGDAMWSPCTEEYIGPLRDVQALDHIAKGSKEIDREFTKQMRAARASGTRKQVLETETNTFVSDKRPFLSSLSNAKSSDAFHRSSEQFDGWASSFTSSPAYSTETIVSKEAKKHLSNRWKATQQRQHQAANNNGFSMLGDMLALPDQEASKVAIQKMSNRKCPKGEPQKDRMPGSSNSLGISSNDGWRDVSTNNLTRSKSLPTPHNRGVQKSNNRKRTGRRNEFSMLKDVLKVGPHDSEHARHSRNRKSLIRDSAFHGDEVDLASSDNEEGMIIEREIHVNSEEPTNGAAMTDSSKRTLLYPPNPKHELDAVYYRDMTPVVPGQKKELCSPDTQNRQMHEQAPIEFDCHLVIPSLNGLVTEAEEIEQHQGDDNPSACISQKGSVSPVRIGDHQNDSNQDPWMIPQTGSESPVSSEKDDQQSPVSVLESSLDAEDVYSGDFEKISADLQGLRMQLRLLKMEATDNADDTEPVLSDDEITTASQPLPDMEIPHAFRDEEERDFSYVLDMLIVLGINAANRDQLLDMCYLSECPAGPDLFDMLENKYSSLILWPSLERKLLFDLTNAVIADIITSLMQHKSKGLSQRCLISLDQEGFTEVVWQRVVELRQEMEYAQESLMMDLGWIGSDSEDGIDLVASDIERMVQEDLLQETISDFLEMMTKSAKLCG</sequence>